<dbReference type="Proteomes" id="UP001168146">
    <property type="component" value="Unassembled WGS sequence"/>
</dbReference>
<accession>A0AAN6F5H2</accession>
<dbReference type="EMBL" id="JASUXU010000208">
    <property type="protein sequence ID" value="KAK0302190.1"/>
    <property type="molecule type" value="Genomic_DNA"/>
</dbReference>
<comment type="caution">
    <text evidence="1">The sequence shown here is derived from an EMBL/GenBank/DDBJ whole genome shotgun (WGS) entry which is preliminary data.</text>
</comment>
<gene>
    <name evidence="1" type="ORF">LTR82_017962</name>
</gene>
<reference evidence="1" key="1">
    <citation type="submission" date="2021-12" db="EMBL/GenBank/DDBJ databases">
        <title>Black yeast isolated from Biological Soil Crust.</title>
        <authorList>
            <person name="Kurbessoian T."/>
        </authorList>
    </citation>
    <scope>NUCLEOTIDE SEQUENCE</scope>
    <source>
        <strain evidence="1">CCFEE 5208</strain>
    </source>
</reference>
<name>A0AAN6F5H2_9PEZI</name>
<dbReference type="AlphaFoldDB" id="A0AAN6F5H2"/>
<sequence>MDHPQADITHRQDHVNANVWPNAMEYDNSHVHLASTAAESYQLGAPHDLDTVVGPAALSTARGASAALHAAAGLQPTLQSAFQPMMYQTAMGQDHLANNHHETIEQFLLREFASGQRVDLLTEAVQLQYGHRMTPDDLFMTYRIAFWKTRSWEESDTSLMEQIVREEIRGLWNRVARVVSHFPPVSFWEPVAKLSQMREQSGREWPPHEVKMRYMRLHPNNAVPYT</sequence>
<proteinExistence type="predicted"/>
<evidence type="ECO:0000313" key="2">
    <source>
        <dbReference type="Proteomes" id="UP001168146"/>
    </source>
</evidence>
<protein>
    <submittedName>
        <fullName evidence="1">Uncharacterized protein</fullName>
    </submittedName>
</protein>
<organism evidence="1 2">
    <name type="scientific">Friedmanniomyces endolithicus</name>
    <dbReference type="NCBI Taxonomy" id="329885"/>
    <lineage>
        <taxon>Eukaryota</taxon>
        <taxon>Fungi</taxon>
        <taxon>Dikarya</taxon>
        <taxon>Ascomycota</taxon>
        <taxon>Pezizomycotina</taxon>
        <taxon>Dothideomycetes</taxon>
        <taxon>Dothideomycetidae</taxon>
        <taxon>Mycosphaerellales</taxon>
        <taxon>Teratosphaeriaceae</taxon>
        <taxon>Friedmanniomyces</taxon>
    </lineage>
</organism>
<evidence type="ECO:0000313" key="1">
    <source>
        <dbReference type="EMBL" id="KAK0302190.1"/>
    </source>
</evidence>